<reference evidence="7 8" key="1">
    <citation type="submission" date="2019-03" db="EMBL/GenBank/DDBJ databases">
        <title>Genomic Encyclopedia of Type Strains, Phase IV (KMG-IV): sequencing the most valuable type-strain genomes for metagenomic binning, comparative biology and taxonomic classification.</title>
        <authorList>
            <person name="Goeker M."/>
        </authorList>
    </citation>
    <scope>NUCLEOTIDE SEQUENCE [LARGE SCALE GENOMIC DNA]</scope>
    <source>
        <strain evidence="7 8">DSM 16326</strain>
    </source>
</reference>
<dbReference type="NCBIfam" id="TIGR02532">
    <property type="entry name" value="IV_pilin_GFxxxE"/>
    <property type="match status" value="1"/>
</dbReference>
<dbReference type="GO" id="GO:0015627">
    <property type="term" value="C:type II protein secretion system complex"/>
    <property type="evidence" value="ECO:0007669"/>
    <property type="project" value="InterPro"/>
</dbReference>
<evidence type="ECO:0000256" key="1">
    <source>
        <dbReference type="ARBA" id="ARBA00004167"/>
    </source>
</evidence>
<gene>
    <name evidence="7" type="ORF">EDC23_1916</name>
</gene>
<proteinExistence type="predicted"/>
<sequence>MQHRNQSAFTLIELMIVIAIIGIIAAIAVPSYTSYLEKSRMSEADKNIAALKQAQEQFYLENNAYFEGTDTATLESESNGLWEAKGSDGPNLFNYTVNISGPSYTITATGKTGTPVAGKTRTATN</sequence>
<dbReference type="Proteomes" id="UP000294914">
    <property type="component" value="Unassembled WGS sequence"/>
</dbReference>
<name>A0A4R8IU66_9GAMM</name>
<evidence type="ECO:0000256" key="3">
    <source>
        <dbReference type="ARBA" id="ARBA00022692"/>
    </source>
</evidence>
<keyword evidence="2" id="KW-0488">Methylation</keyword>
<dbReference type="Pfam" id="PF16732">
    <property type="entry name" value="ComP_DUS"/>
    <property type="match status" value="1"/>
</dbReference>
<dbReference type="InterPro" id="IPR000983">
    <property type="entry name" value="Bac_GSPG_pilin"/>
</dbReference>
<evidence type="ECO:0000313" key="7">
    <source>
        <dbReference type="EMBL" id="TDY01169.1"/>
    </source>
</evidence>
<dbReference type="AlphaFoldDB" id="A0A4R8IU66"/>
<evidence type="ECO:0000256" key="6">
    <source>
        <dbReference type="SAM" id="Phobius"/>
    </source>
</evidence>
<dbReference type="RefSeq" id="WP_166668822.1">
    <property type="nucleotide sequence ID" value="NZ_SOQX01000004.1"/>
</dbReference>
<dbReference type="GO" id="GO:0016020">
    <property type="term" value="C:membrane"/>
    <property type="evidence" value="ECO:0007669"/>
    <property type="project" value="UniProtKB-SubCell"/>
</dbReference>
<dbReference type="PANTHER" id="PTHR30093">
    <property type="entry name" value="GENERAL SECRETION PATHWAY PROTEIN G"/>
    <property type="match status" value="1"/>
</dbReference>
<dbReference type="PANTHER" id="PTHR30093:SF44">
    <property type="entry name" value="TYPE II SECRETION SYSTEM CORE PROTEIN G"/>
    <property type="match status" value="1"/>
</dbReference>
<dbReference type="Pfam" id="PF07963">
    <property type="entry name" value="N_methyl"/>
    <property type="match status" value="1"/>
</dbReference>
<evidence type="ECO:0000256" key="2">
    <source>
        <dbReference type="ARBA" id="ARBA00022481"/>
    </source>
</evidence>
<evidence type="ECO:0000313" key="8">
    <source>
        <dbReference type="Proteomes" id="UP000294914"/>
    </source>
</evidence>
<keyword evidence="8" id="KW-1185">Reference proteome</keyword>
<protein>
    <submittedName>
        <fullName evidence="7">Type II secretion system protein G</fullName>
    </submittedName>
</protein>
<dbReference type="GO" id="GO:0043683">
    <property type="term" value="P:type IV pilus assembly"/>
    <property type="evidence" value="ECO:0007669"/>
    <property type="project" value="InterPro"/>
</dbReference>
<comment type="subcellular location">
    <subcellularLocation>
        <location evidence="1">Membrane</location>
        <topology evidence="1">Single-pass membrane protein</topology>
    </subcellularLocation>
</comment>
<dbReference type="InterPro" id="IPR012902">
    <property type="entry name" value="N_methyl_site"/>
</dbReference>
<dbReference type="InterPro" id="IPR045584">
    <property type="entry name" value="Pilin-like"/>
</dbReference>
<organism evidence="7 8">
    <name type="scientific">Thiohalophilus thiocyanatoxydans</name>
    <dbReference type="NCBI Taxonomy" id="381308"/>
    <lineage>
        <taxon>Bacteria</taxon>
        <taxon>Pseudomonadati</taxon>
        <taxon>Pseudomonadota</taxon>
        <taxon>Gammaproteobacteria</taxon>
        <taxon>Thiohalomonadales</taxon>
        <taxon>Thiohalophilaceae</taxon>
        <taxon>Thiohalophilus</taxon>
    </lineage>
</organism>
<dbReference type="Gene3D" id="3.30.700.10">
    <property type="entry name" value="Glycoprotein, Type 4 Pilin"/>
    <property type="match status" value="1"/>
</dbReference>
<accession>A0A4R8IU66</accession>
<dbReference type="SUPFAM" id="SSF54523">
    <property type="entry name" value="Pili subunits"/>
    <property type="match status" value="1"/>
</dbReference>
<dbReference type="EMBL" id="SOQX01000004">
    <property type="protein sequence ID" value="TDY01169.1"/>
    <property type="molecule type" value="Genomic_DNA"/>
</dbReference>
<dbReference type="InterPro" id="IPR031982">
    <property type="entry name" value="PilE-like"/>
</dbReference>
<comment type="caution">
    <text evidence="7">The sequence shown here is derived from an EMBL/GenBank/DDBJ whole genome shotgun (WGS) entry which is preliminary data.</text>
</comment>
<keyword evidence="3 6" id="KW-0812">Transmembrane</keyword>
<evidence type="ECO:0000256" key="5">
    <source>
        <dbReference type="ARBA" id="ARBA00023136"/>
    </source>
</evidence>
<keyword evidence="5 6" id="KW-0472">Membrane</keyword>
<keyword evidence="4 6" id="KW-1133">Transmembrane helix</keyword>
<feature type="transmembrane region" description="Helical" evidence="6">
    <location>
        <begin position="12"/>
        <end position="32"/>
    </location>
</feature>
<dbReference type="GO" id="GO:0015628">
    <property type="term" value="P:protein secretion by the type II secretion system"/>
    <property type="evidence" value="ECO:0007669"/>
    <property type="project" value="InterPro"/>
</dbReference>
<dbReference type="PRINTS" id="PR00813">
    <property type="entry name" value="BCTERIALGSPG"/>
</dbReference>
<evidence type="ECO:0000256" key="4">
    <source>
        <dbReference type="ARBA" id="ARBA00022989"/>
    </source>
</evidence>